<gene>
    <name evidence="1" type="ORF">GGR44_003266</name>
</gene>
<evidence type="ECO:0000313" key="1">
    <source>
        <dbReference type="EMBL" id="MBB3983575.1"/>
    </source>
</evidence>
<proteinExistence type="predicted"/>
<name>A0A7W6DHU2_9SPHN</name>
<dbReference type="Proteomes" id="UP000552757">
    <property type="component" value="Unassembled WGS sequence"/>
</dbReference>
<organism evidence="1 2">
    <name type="scientific">Sphingobium fontiphilum</name>
    <dbReference type="NCBI Taxonomy" id="944425"/>
    <lineage>
        <taxon>Bacteria</taxon>
        <taxon>Pseudomonadati</taxon>
        <taxon>Pseudomonadota</taxon>
        <taxon>Alphaproteobacteria</taxon>
        <taxon>Sphingomonadales</taxon>
        <taxon>Sphingomonadaceae</taxon>
        <taxon>Sphingobium</taxon>
    </lineage>
</organism>
<dbReference type="AlphaFoldDB" id="A0A7W6DHU2"/>
<reference evidence="1 2" key="1">
    <citation type="submission" date="2020-08" db="EMBL/GenBank/DDBJ databases">
        <title>Genomic Encyclopedia of Type Strains, Phase IV (KMG-IV): sequencing the most valuable type-strain genomes for metagenomic binning, comparative biology and taxonomic classification.</title>
        <authorList>
            <person name="Goeker M."/>
        </authorList>
    </citation>
    <scope>NUCLEOTIDE SEQUENCE [LARGE SCALE GENOMIC DNA]</scope>
    <source>
        <strain evidence="1 2">DSM 29348</strain>
    </source>
</reference>
<comment type="caution">
    <text evidence="1">The sequence shown here is derived from an EMBL/GenBank/DDBJ whole genome shotgun (WGS) entry which is preliminary data.</text>
</comment>
<accession>A0A7W6DHU2</accession>
<dbReference type="EMBL" id="JACIEB010000009">
    <property type="protein sequence ID" value="MBB3983575.1"/>
    <property type="molecule type" value="Genomic_DNA"/>
</dbReference>
<evidence type="ECO:0000313" key="2">
    <source>
        <dbReference type="Proteomes" id="UP000552757"/>
    </source>
</evidence>
<sequence length="87" mass="9414">MLGWRGLDAARQCADNHAMRSTYDSATVRLYHLSDGPEGGAVNTLCYAPLAEALRVAAAQPSEMWEGLFIATDNDVIAYLDLAPDDL</sequence>
<protein>
    <submittedName>
        <fullName evidence="1">Uncharacterized protein</fullName>
    </submittedName>
</protein>
<keyword evidence="2" id="KW-1185">Reference proteome</keyword>